<comment type="caution">
    <text evidence="2">The sequence shown here is derived from an EMBL/GenBank/DDBJ whole genome shotgun (WGS) entry which is preliminary data.</text>
</comment>
<sequence length="171" mass="20259">MLSRACHAEHIRLALAMEACRNGKESKKEIQLRLERLERRFVLFEKVLSAHKDHSLYESLLDLERKHECNPDFENTLKGNVENSYCRSYIAELFPGLYEPELRLVSNLIREQLENPPGKAWDFDPERLEKERAHIRDAFYRTPLRKYHTPCKKAFAALPEVLEELSFMKEE</sequence>
<gene>
    <name evidence="2" type="ORF">SDC9_203824</name>
</gene>
<proteinExistence type="predicted"/>
<accession>A0A645IXK0</accession>
<keyword evidence="1" id="KW-0175">Coiled coil</keyword>
<evidence type="ECO:0000313" key="2">
    <source>
        <dbReference type="EMBL" id="MPN56138.1"/>
    </source>
</evidence>
<reference evidence="2" key="1">
    <citation type="submission" date="2019-08" db="EMBL/GenBank/DDBJ databases">
        <authorList>
            <person name="Kucharzyk K."/>
            <person name="Murdoch R.W."/>
            <person name="Higgins S."/>
            <person name="Loffler F."/>
        </authorList>
    </citation>
    <scope>NUCLEOTIDE SEQUENCE</scope>
</reference>
<name>A0A645IXK0_9ZZZZ</name>
<evidence type="ECO:0000256" key="1">
    <source>
        <dbReference type="SAM" id="Coils"/>
    </source>
</evidence>
<organism evidence="2">
    <name type="scientific">bioreactor metagenome</name>
    <dbReference type="NCBI Taxonomy" id="1076179"/>
    <lineage>
        <taxon>unclassified sequences</taxon>
        <taxon>metagenomes</taxon>
        <taxon>ecological metagenomes</taxon>
    </lineage>
</organism>
<dbReference type="AlphaFoldDB" id="A0A645IXK0"/>
<dbReference type="EMBL" id="VSSQ01126154">
    <property type="protein sequence ID" value="MPN56138.1"/>
    <property type="molecule type" value="Genomic_DNA"/>
</dbReference>
<feature type="coiled-coil region" evidence="1">
    <location>
        <begin position="20"/>
        <end position="47"/>
    </location>
</feature>
<protein>
    <submittedName>
        <fullName evidence="2">Uncharacterized protein</fullName>
    </submittedName>
</protein>